<accession>A0A5P1ELM7</accession>
<organism evidence="5 6">
    <name type="scientific">Asparagus officinalis</name>
    <name type="common">Garden asparagus</name>
    <dbReference type="NCBI Taxonomy" id="4686"/>
    <lineage>
        <taxon>Eukaryota</taxon>
        <taxon>Viridiplantae</taxon>
        <taxon>Streptophyta</taxon>
        <taxon>Embryophyta</taxon>
        <taxon>Tracheophyta</taxon>
        <taxon>Spermatophyta</taxon>
        <taxon>Magnoliopsida</taxon>
        <taxon>Liliopsida</taxon>
        <taxon>Asparagales</taxon>
        <taxon>Asparagaceae</taxon>
        <taxon>Asparagoideae</taxon>
        <taxon>Asparagus</taxon>
    </lineage>
</organism>
<dbReference type="Proteomes" id="UP000243459">
    <property type="component" value="Chromosome 6"/>
</dbReference>
<dbReference type="InterPro" id="IPR008380">
    <property type="entry name" value="HAD-SF_hydro_IG_5-nucl"/>
</dbReference>
<dbReference type="GO" id="GO:0003743">
    <property type="term" value="F:translation initiation factor activity"/>
    <property type="evidence" value="ECO:0007669"/>
    <property type="project" value="InterPro"/>
</dbReference>
<dbReference type="Gene3D" id="3.40.50.1000">
    <property type="entry name" value="HAD superfamily/HAD-like"/>
    <property type="match status" value="1"/>
</dbReference>
<dbReference type="GO" id="GO:0005852">
    <property type="term" value="C:eukaryotic translation initiation factor 3 complex"/>
    <property type="evidence" value="ECO:0007669"/>
    <property type="project" value="InterPro"/>
</dbReference>
<comment type="similarity">
    <text evidence="1">Belongs to the 5'(3')-deoxyribonucleotidase family.</text>
</comment>
<dbReference type="OMA" id="CIYNSAS"/>
<dbReference type="Gramene" id="ONK66902">
    <property type="protein sequence ID" value="ONK66902"/>
    <property type="gene ID" value="A4U43_C06F13290"/>
</dbReference>
<dbReference type="Pfam" id="PF05761">
    <property type="entry name" value="5_nucleotid"/>
    <property type="match status" value="1"/>
</dbReference>
<dbReference type="InterPro" id="IPR023214">
    <property type="entry name" value="HAD_sf"/>
</dbReference>
<evidence type="ECO:0000256" key="4">
    <source>
        <dbReference type="ARBA" id="ARBA00022842"/>
    </source>
</evidence>
<dbReference type="AlphaFoldDB" id="A0A5P1ELM7"/>
<proteinExistence type="inferred from homology"/>
<protein>
    <submittedName>
        <fullName evidence="5">Uncharacterized protein</fullName>
    </submittedName>
</protein>
<evidence type="ECO:0000313" key="5">
    <source>
        <dbReference type="EMBL" id="ONK66902.1"/>
    </source>
</evidence>
<evidence type="ECO:0000256" key="3">
    <source>
        <dbReference type="ARBA" id="ARBA00022801"/>
    </source>
</evidence>
<dbReference type="GO" id="GO:0046872">
    <property type="term" value="F:metal ion binding"/>
    <property type="evidence" value="ECO:0007669"/>
    <property type="project" value="UniProtKB-KW"/>
</dbReference>
<dbReference type="PANTHER" id="PTHR12103">
    <property type="entry name" value="5'-NUCLEOTIDASE DOMAIN-CONTAINING"/>
    <property type="match status" value="1"/>
</dbReference>
<reference evidence="6" key="1">
    <citation type="journal article" date="2017" name="Nat. Commun.">
        <title>The asparagus genome sheds light on the origin and evolution of a young Y chromosome.</title>
        <authorList>
            <person name="Harkess A."/>
            <person name="Zhou J."/>
            <person name="Xu C."/>
            <person name="Bowers J.E."/>
            <person name="Van der Hulst R."/>
            <person name="Ayyampalayam S."/>
            <person name="Mercati F."/>
            <person name="Riccardi P."/>
            <person name="McKain M.R."/>
            <person name="Kakrana A."/>
            <person name="Tang H."/>
            <person name="Ray J."/>
            <person name="Groenendijk J."/>
            <person name="Arikit S."/>
            <person name="Mathioni S.M."/>
            <person name="Nakano M."/>
            <person name="Shan H."/>
            <person name="Telgmann-Rauber A."/>
            <person name="Kanno A."/>
            <person name="Yue Z."/>
            <person name="Chen H."/>
            <person name="Li W."/>
            <person name="Chen Y."/>
            <person name="Xu X."/>
            <person name="Zhang Y."/>
            <person name="Luo S."/>
            <person name="Chen H."/>
            <person name="Gao J."/>
            <person name="Mao Z."/>
            <person name="Pires J.C."/>
            <person name="Luo M."/>
            <person name="Kudrna D."/>
            <person name="Wing R.A."/>
            <person name="Meyers B.C."/>
            <person name="Yi K."/>
            <person name="Kong H."/>
            <person name="Lavrijsen P."/>
            <person name="Sunseri F."/>
            <person name="Falavigna A."/>
            <person name="Ye Y."/>
            <person name="Leebens-Mack J.H."/>
            <person name="Chen G."/>
        </authorList>
    </citation>
    <scope>NUCLEOTIDE SEQUENCE [LARGE SCALE GENOMIC DNA]</scope>
    <source>
        <strain evidence="6">cv. DH0086</strain>
    </source>
</reference>
<evidence type="ECO:0000256" key="1">
    <source>
        <dbReference type="ARBA" id="ARBA00009589"/>
    </source>
</evidence>
<dbReference type="GO" id="GO:0008253">
    <property type="term" value="F:5'-nucleotidase activity"/>
    <property type="evidence" value="ECO:0007669"/>
    <property type="project" value="TreeGrafter"/>
</dbReference>
<dbReference type="InterPro" id="IPR036412">
    <property type="entry name" value="HAD-like_sf"/>
</dbReference>
<dbReference type="SUPFAM" id="SSF56784">
    <property type="entry name" value="HAD-like"/>
    <property type="match status" value="1"/>
</dbReference>
<name>A0A5P1ELM7_ASPOF</name>
<keyword evidence="4" id="KW-0460">Magnesium</keyword>
<keyword evidence="6" id="KW-1185">Reference proteome</keyword>
<gene>
    <name evidence="5" type="ORF">A4U43_C06F13290</name>
</gene>
<dbReference type="PANTHER" id="PTHR12103:SF22">
    <property type="entry name" value="HAD-SUPERFAMILY HYDROLASE, SUBFAMILY IG, 5'-NUCLEOTIDASE"/>
    <property type="match status" value="1"/>
</dbReference>
<keyword evidence="2" id="KW-0479">Metal-binding</keyword>
<keyword evidence="3" id="KW-0378">Hydrolase</keyword>
<dbReference type="EMBL" id="CM007386">
    <property type="protein sequence ID" value="ONK66902.1"/>
    <property type="molecule type" value="Genomic_DNA"/>
</dbReference>
<evidence type="ECO:0000256" key="2">
    <source>
        <dbReference type="ARBA" id="ARBA00022723"/>
    </source>
</evidence>
<dbReference type="GO" id="GO:0031369">
    <property type="term" value="F:translation initiation factor binding"/>
    <property type="evidence" value="ECO:0007669"/>
    <property type="project" value="InterPro"/>
</dbReference>
<sequence>MYMQMVDRLDQGAISSELGPFDYKGLFKAVSKALFRAHVEGQLKSEIMAEPEWFVKPDTELPFALLNQKEAGKRLLLITNSDYHYTNKMMHYAFNRFLPNDMTWRDLFDIVRYGDERTKARAMLCDIYHHAIFDEFSTARDLLLMSHLQEEIQLMDISS</sequence>
<evidence type="ECO:0000313" key="6">
    <source>
        <dbReference type="Proteomes" id="UP000243459"/>
    </source>
</evidence>